<feature type="binding site" evidence="9">
    <location>
        <begin position="34"/>
        <end position="39"/>
    </location>
    <ligand>
        <name>GTP</name>
        <dbReference type="ChEBI" id="CHEBI:37565"/>
    </ligand>
</feature>
<evidence type="ECO:0000256" key="1">
    <source>
        <dbReference type="ARBA" id="ARBA00003069"/>
    </source>
</evidence>
<feature type="binding site" evidence="9">
    <location>
        <begin position="191"/>
        <end position="195"/>
    </location>
    <ligand>
        <name>GTP</name>
        <dbReference type="ChEBI" id="CHEBI:37565"/>
    </ligand>
</feature>
<dbReference type="FunFam" id="3.40.50.300:FF:000720">
    <property type="entry name" value="Guanine nucleotide-binding protein G(k) subunit alpha"/>
    <property type="match status" value="1"/>
</dbReference>
<dbReference type="InterPro" id="IPR027417">
    <property type="entry name" value="P-loop_NTPase"/>
</dbReference>
<evidence type="ECO:0000313" key="12">
    <source>
        <dbReference type="EMBL" id="AGJ70284.1"/>
    </source>
</evidence>
<gene>
    <name evidence="12" type="primary">Gas2</name>
</gene>
<organism evidence="12">
    <name type="scientific">Terebratalia transversa</name>
    <name type="common">Transverse lampshell</name>
    <dbReference type="NCBI Taxonomy" id="34513"/>
    <lineage>
        <taxon>Eukaryota</taxon>
        <taxon>Metazoa</taxon>
        <taxon>Spiralia</taxon>
        <taxon>Lophotrochozoa</taxon>
        <taxon>Brachiopoda</taxon>
        <taxon>Rhynchonelliformea</taxon>
        <taxon>Rhynchonellata</taxon>
        <taxon>Terebratellidina</taxon>
        <taxon>Laqueoidea</taxon>
        <taxon>Laqueidae</taxon>
        <taxon>Terebratalia</taxon>
    </lineage>
</organism>
<comment type="similarity">
    <text evidence="2 11">Belongs to the G-alpha family. G(s) subfamily.</text>
</comment>
<comment type="function">
    <text evidence="11">Guanine nucleotide-binding proteins (G proteins) function as transducers in numerous signaling pathways controlled by G protein-coupled receptors (GPCRs).</text>
</comment>
<dbReference type="GO" id="GO:0046872">
    <property type="term" value="F:metal ion binding"/>
    <property type="evidence" value="ECO:0007669"/>
    <property type="project" value="UniProtKB-UniRule"/>
</dbReference>
<dbReference type="SUPFAM" id="SSF52540">
    <property type="entry name" value="P-loop containing nucleoside triphosphate hydrolases"/>
    <property type="match status" value="1"/>
</dbReference>
<proteinExistence type="evidence at transcript level"/>
<evidence type="ECO:0000256" key="6">
    <source>
        <dbReference type="ARBA" id="ARBA00022842"/>
    </source>
</evidence>
<evidence type="ECO:0000256" key="2">
    <source>
        <dbReference type="ARBA" id="ARBA00007172"/>
    </source>
</evidence>
<feature type="binding site" evidence="9">
    <location>
        <begin position="162"/>
        <end position="168"/>
    </location>
    <ligand>
        <name>GTP</name>
        <dbReference type="ChEBI" id="CHEBI:37565"/>
    </ligand>
</feature>
<evidence type="ECO:0000256" key="8">
    <source>
        <dbReference type="ARBA" id="ARBA00023224"/>
    </source>
</evidence>
<evidence type="ECO:0000256" key="11">
    <source>
        <dbReference type="RuleBase" id="RU369121"/>
    </source>
</evidence>
<keyword evidence="7 9" id="KW-0342">GTP-binding</keyword>
<keyword evidence="8 11" id="KW-0807">Transducer</keyword>
<dbReference type="PRINTS" id="PR00443">
    <property type="entry name" value="GPROTEINAS"/>
</dbReference>
<dbReference type="PROSITE" id="PS51882">
    <property type="entry name" value="G_ALPHA"/>
    <property type="match status" value="1"/>
</dbReference>
<evidence type="ECO:0000256" key="10">
    <source>
        <dbReference type="PIRSR" id="PIRSR601019-2"/>
    </source>
</evidence>
<dbReference type="AlphaFoldDB" id="M9UWA1"/>
<dbReference type="EMBL" id="KC840338">
    <property type="protein sequence ID" value="AGJ70284.1"/>
    <property type="molecule type" value="mRNA"/>
</dbReference>
<dbReference type="GO" id="GO:0007191">
    <property type="term" value="P:adenylate cyclase-activating dopamine receptor signaling pathway"/>
    <property type="evidence" value="ECO:0007669"/>
    <property type="project" value="TreeGrafter"/>
</dbReference>
<keyword evidence="11" id="KW-1003">Cell membrane</keyword>
<dbReference type="Pfam" id="PF00503">
    <property type="entry name" value="G-alpha"/>
    <property type="match status" value="1"/>
</dbReference>
<accession>M9UWA1</accession>
<protein>
    <recommendedName>
        <fullName evidence="11">Guanine nucleotide-binding protein G(s) subunit alpha</fullName>
    </recommendedName>
    <alternativeName>
        <fullName evidence="11">Adenylate cyclase-stimulating G alpha protein</fullName>
    </alternativeName>
</protein>
<dbReference type="InterPro" id="IPR011025">
    <property type="entry name" value="GproteinA_insert"/>
</dbReference>
<dbReference type="Gene3D" id="1.10.400.10">
    <property type="entry name" value="GI Alpha 1, domain 2-like"/>
    <property type="match status" value="1"/>
</dbReference>
<dbReference type="SUPFAM" id="SSF47895">
    <property type="entry name" value="Transducin (alpha subunit), insertion domain"/>
    <property type="match status" value="1"/>
</dbReference>
<sequence>MNALRMNKEIEKNLKRMRREESQVHRILLLGTGESGKSTIKKQMQIIHKSGFTTEERLSHVEHIRRNIRESIITMVCSMNTLNIELENVENEESKQYMMEVPNFYNTEEFYAHTRRLWNDKGIQECYNRSSEYQLIDCAKYFLDKMDEVQKHDYIPDDQDILRCRTITTQIQQIDFTIREKNQNACFSAYDVGGQRGERRKWIQVFDRSTAILFLVDIGSFDTTLREEPTKNRLLESLKIFDQVWNNRYLRNVSIILFLNKIDVLTEKVKRGKKLQDYINLILEELQDEIETGCDENYQARLSEYQELFKNYANFDYKQQGKKRKSSIIKTVKKHIQNEQMFLDNHPWKDEVPDEAIRMAEFVKDIFMRVAKEKRKTESGENWHENHSCEYFYTCAIDTDNIRNVLEGCRTIIIKEHLRRLSISVG</sequence>
<dbReference type="GO" id="GO:0003924">
    <property type="term" value="F:GTPase activity"/>
    <property type="evidence" value="ECO:0007669"/>
    <property type="project" value="UniProtKB-UniRule"/>
</dbReference>
<dbReference type="InterPro" id="IPR000367">
    <property type="entry name" value="Gprotein_alpha_S"/>
</dbReference>
<dbReference type="PANTHER" id="PTHR10218">
    <property type="entry name" value="GTP-BINDING PROTEIN ALPHA SUBUNIT"/>
    <property type="match status" value="1"/>
</dbReference>
<keyword evidence="4 10" id="KW-0479">Metal-binding</keyword>
<dbReference type="GO" id="GO:0005834">
    <property type="term" value="C:heterotrimeric G-protein complex"/>
    <property type="evidence" value="ECO:0007669"/>
    <property type="project" value="UniProtKB-UniRule"/>
</dbReference>
<evidence type="ECO:0000256" key="4">
    <source>
        <dbReference type="ARBA" id="ARBA00022723"/>
    </source>
</evidence>
<comment type="function">
    <text evidence="1">Guanine nucleotide-binding proteins (G proteins) are involved as modulators or transducers in various transmembrane signaling systems.</text>
</comment>
<dbReference type="InterPro" id="IPR001019">
    <property type="entry name" value="Gprotein_alpha_su"/>
</dbReference>
<dbReference type="GO" id="GO:0001664">
    <property type="term" value="F:G protein-coupled receptor binding"/>
    <property type="evidence" value="ECO:0007669"/>
    <property type="project" value="TreeGrafter"/>
</dbReference>
<evidence type="ECO:0000256" key="3">
    <source>
        <dbReference type="ARBA" id="ARBA00011356"/>
    </source>
</evidence>
<comment type="subunit">
    <text evidence="3 11">G proteins are composed of 3 units; alpha, beta and gamma. The alpha chain contains the guanine nucleotide binding site.</text>
</comment>
<evidence type="ECO:0000256" key="7">
    <source>
        <dbReference type="ARBA" id="ARBA00023134"/>
    </source>
</evidence>
<evidence type="ECO:0000256" key="5">
    <source>
        <dbReference type="ARBA" id="ARBA00022741"/>
    </source>
</evidence>
<comment type="subcellular location">
    <subcellularLocation>
        <location evidence="11">Cell membrane</location>
    </subcellularLocation>
</comment>
<dbReference type="PRINTS" id="PR00318">
    <property type="entry name" value="GPROTEINA"/>
</dbReference>
<dbReference type="FunFam" id="1.10.400.10:FF:000010">
    <property type="entry name" value="Guanine nucleotide-binding protein alpha-13 subunit"/>
    <property type="match status" value="1"/>
</dbReference>
<dbReference type="GO" id="GO:0005737">
    <property type="term" value="C:cytoplasm"/>
    <property type="evidence" value="ECO:0007669"/>
    <property type="project" value="TreeGrafter"/>
</dbReference>
<keyword evidence="6 10" id="KW-0460">Magnesium</keyword>
<dbReference type="GO" id="GO:0007606">
    <property type="term" value="P:sensory perception of chemical stimulus"/>
    <property type="evidence" value="ECO:0007669"/>
    <property type="project" value="TreeGrafter"/>
</dbReference>
<dbReference type="PANTHER" id="PTHR10218:SF367">
    <property type="entry name" value="GUANINE NUCLEOTIDE-BINDING PROTEIN G(F) SUBUNIT ALPHA"/>
    <property type="match status" value="1"/>
</dbReference>
<name>M9UWA1_TERTR</name>
<dbReference type="CDD" id="cd00066">
    <property type="entry name" value="G-alpha"/>
    <property type="match status" value="1"/>
</dbReference>
<dbReference type="Gene3D" id="3.40.50.300">
    <property type="entry name" value="P-loop containing nucleotide triphosphate hydrolases"/>
    <property type="match status" value="2"/>
</dbReference>
<dbReference type="SMART" id="SM00275">
    <property type="entry name" value="G_alpha"/>
    <property type="match status" value="1"/>
</dbReference>
<dbReference type="GO" id="GO:0005525">
    <property type="term" value="F:GTP binding"/>
    <property type="evidence" value="ECO:0007669"/>
    <property type="project" value="UniProtKB-UniRule"/>
</dbReference>
<dbReference type="GO" id="GO:0031683">
    <property type="term" value="F:G-protein beta/gamma-subunit complex binding"/>
    <property type="evidence" value="ECO:0007669"/>
    <property type="project" value="UniProtKB-UniRule"/>
</dbReference>
<feature type="binding site" evidence="9">
    <location>
        <begin position="260"/>
        <end position="263"/>
    </location>
    <ligand>
        <name>GTP</name>
        <dbReference type="ChEBI" id="CHEBI:37565"/>
    </ligand>
</feature>
<feature type="binding site" evidence="10">
    <location>
        <position position="168"/>
    </location>
    <ligand>
        <name>Mg(2+)</name>
        <dbReference type="ChEBI" id="CHEBI:18420"/>
    </ligand>
</feature>
<keyword evidence="5 9" id="KW-0547">Nucleotide-binding</keyword>
<keyword evidence="11" id="KW-0472">Membrane</keyword>
<evidence type="ECO:0000256" key="9">
    <source>
        <dbReference type="PIRSR" id="PIRSR601019-1"/>
    </source>
</evidence>
<reference evidence="12" key="1">
    <citation type="submission" date="2013-03" db="EMBL/GenBank/DDBJ databases">
        <title>Evidence for a phototransduction cascade in an early brachiopod embryo.</title>
        <authorList>
            <person name="Passamaneck Y.J."/>
            <person name="Martindale M.Q."/>
        </authorList>
    </citation>
    <scope>NUCLEOTIDE SEQUENCE</scope>
</reference>
<feature type="binding site" evidence="10">
    <location>
        <position position="38"/>
    </location>
    <ligand>
        <name>Mg(2+)</name>
        <dbReference type="ChEBI" id="CHEBI:18420"/>
    </ligand>
</feature>